<dbReference type="Gene3D" id="3.30.1230.10">
    <property type="entry name" value="YlxR-like"/>
    <property type="match status" value="1"/>
</dbReference>
<dbReference type="EMBL" id="FWWR01000009">
    <property type="protein sequence ID" value="SMB83767.1"/>
    <property type="molecule type" value="Genomic_DNA"/>
</dbReference>
<dbReference type="CDD" id="cd00279">
    <property type="entry name" value="YlxR"/>
    <property type="match status" value="1"/>
</dbReference>
<feature type="domain" description="YlxR" evidence="1">
    <location>
        <begin position="10"/>
        <end position="83"/>
    </location>
</feature>
<evidence type="ECO:0000313" key="3">
    <source>
        <dbReference type="Proteomes" id="UP000192368"/>
    </source>
</evidence>
<dbReference type="STRING" id="573058.SAMN00017477_0607"/>
<dbReference type="InterPro" id="IPR035931">
    <property type="entry name" value="YlxR-like_sf"/>
</dbReference>
<keyword evidence="3" id="KW-1185">Reference proteome</keyword>
<dbReference type="InterPro" id="IPR037465">
    <property type="entry name" value="YlxR"/>
</dbReference>
<dbReference type="PANTHER" id="PTHR34215:SF1">
    <property type="entry name" value="YLXR DOMAIN-CONTAINING PROTEIN"/>
    <property type="match status" value="1"/>
</dbReference>
<dbReference type="Pfam" id="PF04296">
    <property type="entry name" value="YlxR"/>
    <property type="match status" value="1"/>
</dbReference>
<accession>A0A1W1URQ1</accession>
<evidence type="ECO:0000313" key="2">
    <source>
        <dbReference type="EMBL" id="SMB83767.1"/>
    </source>
</evidence>
<sequence length="90" mass="10237">MAKAKKIPMRKCLGCGENKPKSELIRVVKNKEGEVFLDVSGRKNGRGAYLCYDENCLDKAIKSKALNRAFEMEIDDETIEELKRSIKDMP</sequence>
<dbReference type="OrthoDB" id="9813251at2"/>
<name>A0A1W1URQ1_PEPAS</name>
<evidence type="ECO:0000259" key="1">
    <source>
        <dbReference type="Pfam" id="PF04296"/>
    </source>
</evidence>
<dbReference type="SUPFAM" id="SSF64376">
    <property type="entry name" value="YlxR-like"/>
    <property type="match status" value="1"/>
</dbReference>
<dbReference type="Proteomes" id="UP000192368">
    <property type="component" value="Unassembled WGS sequence"/>
</dbReference>
<organism evidence="2 3">
    <name type="scientific">Peptoniphilus asaccharolyticus DSM 20463</name>
    <dbReference type="NCBI Taxonomy" id="573058"/>
    <lineage>
        <taxon>Bacteria</taxon>
        <taxon>Bacillati</taxon>
        <taxon>Bacillota</taxon>
        <taxon>Tissierellia</taxon>
        <taxon>Tissierellales</taxon>
        <taxon>Peptoniphilaceae</taxon>
        <taxon>Peptoniphilus</taxon>
    </lineage>
</organism>
<protein>
    <recommendedName>
        <fullName evidence="1">YlxR domain-containing protein</fullName>
    </recommendedName>
</protein>
<dbReference type="NCBIfam" id="NF047356">
    <property type="entry name" value="RNA_bind_RnpM"/>
    <property type="match status" value="1"/>
</dbReference>
<dbReference type="InterPro" id="IPR007393">
    <property type="entry name" value="YlxR_dom"/>
</dbReference>
<dbReference type="AlphaFoldDB" id="A0A1W1URQ1"/>
<dbReference type="RefSeq" id="WP_084230269.1">
    <property type="nucleotide sequence ID" value="NZ_FWWR01000009.1"/>
</dbReference>
<gene>
    <name evidence="2" type="ORF">SAMN00017477_0607</name>
</gene>
<dbReference type="PANTHER" id="PTHR34215">
    <property type="entry name" value="BLL0784 PROTEIN"/>
    <property type="match status" value="1"/>
</dbReference>
<proteinExistence type="predicted"/>
<reference evidence="3" key="1">
    <citation type="submission" date="2017-04" db="EMBL/GenBank/DDBJ databases">
        <authorList>
            <person name="Varghese N."/>
            <person name="Submissions S."/>
        </authorList>
    </citation>
    <scope>NUCLEOTIDE SEQUENCE [LARGE SCALE GENOMIC DNA]</scope>
    <source>
        <strain evidence="3">DSM 20463</strain>
    </source>
</reference>